<organism evidence="6 7">
    <name type="scientific">Chlorella ohadii</name>
    <dbReference type="NCBI Taxonomy" id="2649997"/>
    <lineage>
        <taxon>Eukaryota</taxon>
        <taxon>Viridiplantae</taxon>
        <taxon>Chlorophyta</taxon>
        <taxon>core chlorophytes</taxon>
        <taxon>Trebouxiophyceae</taxon>
        <taxon>Chlorellales</taxon>
        <taxon>Chlorellaceae</taxon>
        <taxon>Chlorella clade</taxon>
        <taxon>Chlorella</taxon>
    </lineage>
</organism>
<dbReference type="PRINTS" id="PR00721">
    <property type="entry name" value="STOMATIN"/>
</dbReference>
<comment type="similarity">
    <text evidence="2">Belongs to the band 7/mec-2 family.</text>
</comment>
<evidence type="ECO:0000256" key="1">
    <source>
        <dbReference type="ARBA" id="ARBA00004173"/>
    </source>
</evidence>
<dbReference type="PANTHER" id="PTHR43327:SF10">
    <property type="entry name" value="STOMATIN-LIKE PROTEIN 2, MITOCHONDRIAL"/>
    <property type="match status" value="1"/>
</dbReference>
<dbReference type="Proteomes" id="UP001205105">
    <property type="component" value="Unassembled WGS sequence"/>
</dbReference>
<dbReference type="CDD" id="cd08829">
    <property type="entry name" value="SPFH_paraslipin"/>
    <property type="match status" value="1"/>
</dbReference>
<dbReference type="InterPro" id="IPR032435">
    <property type="entry name" value="STML2-like_C"/>
</dbReference>
<evidence type="ECO:0000313" key="6">
    <source>
        <dbReference type="EMBL" id="KAI7840970.1"/>
    </source>
</evidence>
<comment type="caution">
    <text evidence="6">The sequence shown here is derived from an EMBL/GenBank/DDBJ whole genome shotgun (WGS) entry which is preliminary data.</text>
</comment>
<dbReference type="AlphaFoldDB" id="A0AAD5DNB3"/>
<dbReference type="PANTHER" id="PTHR43327">
    <property type="entry name" value="STOMATIN-LIKE PROTEIN 2, MITOCHONDRIAL"/>
    <property type="match status" value="1"/>
</dbReference>
<dbReference type="Pfam" id="PF01145">
    <property type="entry name" value="Band_7"/>
    <property type="match status" value="1"/>
</dbReference>
<gene>
    <name evidence="6" type="ORF">COHA_005199</name>
</gene>
<name>A0AAD5DNB3_9CHLO</name>
<keyword evidence="7" id="KW-1185">Reference proteome</keyword>
<feature type="compositionally biased region" description="Gly residues" evidence="4">
    <location>
        <begin position="359"/>
        <end position="371"/>
    </location>
</feature>
<dbReference type="GO" id="GO:0098552">
    <property type="term" value="C:side of membrane"/>
    <property type="evidence" value="ECO:0007669"/>
    <property type="project" value="UniProtKB-ARBA"/>
</dbReference>
<reference evidence="6" key="1">
    <citation type="submission" date="2020-11" db="EMBL/GenBank/DDBJ databases">
        <title>Chlorella ohadii genome sequencing and assembly.</title>
        <authorList>
            <person name="Murik O."/>
            <person name="Treves H."/>
            <person name="Kedem I."/>
            <person name="Shotland Y."/>
            <person name="Kaplan A."/>
        </authorList>
    </citation>
    <scope>NUCLEOTIDE SEQUENCE</scope>
    <source>
        <strain evidence="6">1</strain>
    </source>
</reference>
<dbReference type="Gene3D" id="3.30.479.30">
    <property type="entry name" value="Band 7 domain"/>
    <property type="match status" value="1"/>
</dbReference>
<dbReference type="GO" id="GO:0007005">
    <property type="term" value="P:mitochondrion organization"/>
    <property type="evidence" value="ECO:0007669"/>
    <property type="project" value="TreeGrafter"/>
</dbReference>
<keyword evidence="3" id="KW-0496">Mitochondrion</keyword>
<comment type="subcellular location">
    <subcellularLocation>
        <location evidence="1">Mitochondrion</location>
    </subcellularLocation>
</comment>
<protein>
    <recommendedName>
        <fullName evidence="5">Band 7 domain-containing protein</fullName>
    </recommendedName>
</protein>
<dbReference type="GO" id="GO:0005739">
    <property type="term" value="C:mitochondrion"/>
    <property type="evidence" value="ECO:0007669"/>
    <property type="project" value="UniProtKB-SubCell"/>
</dbReference>
<dbReference type="InterPro" id="IPR050710">
    <property type="entry name" value="Band7/mec-2_domain"/>
</dbReference>
<evidence type="ECO:0000256" key="2">
    <source>
        <dbReference type="ARBA" id="ARBA00008164"/>
    </source>
</evidence>
<accession>A0AAD5DNB3</accession>
<dbReference type="SUPFAM" id="SSF117892">
    <property type="entry name" value="Band 7/SPFH domain"/>
    <property type="match status" value="1"/>
</dbReference>
<dbReference type="SMART" id="SM00244">
    <property type="entry name" value="PHB"/>
    <property type="match status" value="1"/>
</dbReference>
<dbReference type="EMBL" id="JADXDR010000068">
    <property type="protein sequence ID" value="KAI7840970.1"/>
    <property type="molecule type" value="Genomic_DNA"/>
</dbReference>
<proteinExistence type="inferred from homology"/>
<evidence type="ECO:0000256" key="4">
    <source>
        <dbReference type="SAM" id="MobiDB-lite"/>
    </source>
</evidence>
<feature type="domain" description="Band 7" evidence="5">
    <location>
        <begin position="71"/>
        <end position="229"/>
    </location>
</feature>
<dbReference type="Pfam" id="PF16200">
    <property type="entry name" value="Band_7_C"/>
    <property type="match status" value="1"/>
</dbReference>
<dbReference type="InterPro" id="IPR036013">
    <property type="entry name" value="Band_7/SPFH_dom_sf"/>
</dbReference>
<dbReference type="InterPro" id="IPR001107">
    <property type="entry name" value="Band_7"/>
</dbReference>
<evidence type="ECO:0000259" key="5">
    <source>
        <dbReference type="SMART" id="SM00244"/>
    </source>
</evidence>
<evidence type="ECO:0000256" key="3">
    <source>
        <dbReference type="ARBA" id="ARBA00023128"/>
    </source>
</evidence>
<dbReference type="GO" id="GO:0005886">
    <property type="term" value="C:plasma membrane"/>
    <property type="evidence" value="ECO:0007669"/>
    <property type="project" value="UniProtKB-ARBA"/>
</dbReference>
<sequence>MRRRALSAASSLALAASRRTAATEITPALAAGLALSRADARAFTTSAARAAGPFGFDPSSPFAPRSTPANTIIRIVPQQTAYVVERFGKYSRTLTPGLHILIPIVDRIAYAHSLKETTIPVPNQTAITKDNVSLTIDGVLYVKVVDAFRASYGVENAMYAVTQLAQTTMRSELGKIPLDSVFSERDTLNQNIVASIQPAAMNWGLEVLRYEIRDIMPPAAVRNAMELQAEAERRKRAQILESEGQRQSKINVAEAAKSEVILGSEAAQQDQINRARGEAAAILARAEASAEGLRMLADAITAQGGSEAVSLRVAEQYLSSFGEIAKQGTTMLLPAATNDPASMVASALSIYKQVAGGSCSTGGSGGAGGGSKQVVAPRTPASAPAHEAAPPRPAMPASAREGASQAYEQPPPPPRVAGKPRFTLQHMLE</sequence>
<dbReference type="InterPro" id="IPR001972">
    <property type="entry name" value="Stomatin_HflK_fam"/>
</dbReference>
<evidence type="ECO:0000313" key="7">
    <source>
        <dbReference type="Proteomes" id="UP001205105"/>
    </source>
</evidence>
<feature type="region of interest" description="Disordered" evidence="4">
    <location>
        <begin position="359"/>
        <end position="429"/>
    </location>
</feature>
<dbReference type="FunFam" id="3.30.479.30:FF:000004">
    <property type="entry name" value="Putative membrane protease family, stomatin"/>
    <property type="match status" value="1"/>
</dbReference>